<evidence type="ECO:0000256" key="1">
    <source>
        <dbReference type="SAM" id="MobiDB-lite"/>
    </source>
</evidence>
<name>A0A7U2FDY4_PHANO</name>
<dbReference type="Proteomes" id="UP000663193">
    <property type="component" value="Chromosome 15"/>
</dbReference>
<evidence type="ECO:0000313" key="3">
    <source>
        <dbReference type="Proteomes" id="UP000663193"/>
    </source>
</evidence>
<sequence>ICSPIPSHTIHRKEETDMGKVLAVRQDRDAREGPAIQEKQRAGMKRKRGIKLQATKQKRSPSSVDVLDQTEPRNAPFHPDLGDA</sequence>
<organism evidence="2 3">
    <name type="scientific">Phaeosphaeria nodorum (strain SN15 / ATCC MYA-4574 / FGSC 10173)</name>
    <name type="common">Glume blotch fungus</name>
    <name type="synonym">Parastagonospora nodorum</name>
    <dbReference type="NCBI Taxonomy" id="321614"/>
    <lineage>
        <taxon>Eukaryota</taxon>
        <taxon>Fungi</taxon>
        <taxon>Dikarya</taxon>
        <taxon>Ascomycota</taxon>
        <taxon>Pezizomycotina</taxon>
        <taxon>Dothideomycetes</taxon>
        <taxon>Pleosporomycetidae</taxon>
        <taxon>Pleosporales</taxon>
        <taxon>Pleosporineae</taxon>
        <taxon>Phaeosphaeriaceae</taxon>
        <taxon>Parastagonospora</taxon>
    </lineage>
</organism>
<dbReference type="VEuPathDB" id="FungiDB:JI435_419670"/>
<feature type="non-terminal residue" evidence="2">
    <location>
        <position position="1"/>
    </location>
</feature>
<protein>
    <submittedName>
        <fullName evidence="2">Uncharacterized protein</fullName>
    </submittedName>
</protein>
<dbReference type="AlphaFoldDB" id="A0A7U2FDY4"/>
<dbReference type="EMBL" id="CP069037">
    <property type="protein sequence ID" value="QRD03525.1"/>
    <property type="molecule type" value="Genomic_DNA"/>
</dbReference>
<evidence type="ECO:0000313" key="2">
    <source>
        <dbReference type="EMBL" id="QRD03525.1"/>
    </source>
</evidence>
<gene>
    <name evidence="2" type="ORF">JI435_419670</name>
</gene>
<feature type="region of interest" description="Disordered" evidence="1">
    <location>
        <begin position="1"/>
        <end position="84"/>
    </location>
</feature>
<proteinExistence type="predicted"/>
<keyword evidence="3" id="KW-1185">Reference proteome</keyword>
<accession>A0A7U2FDY4</accession>
<reference evidence="3" key="1">
    <citation type="journal article" date="2021" name="BMC Genomics">
        <title>Chromosome-level genome assembly and manually-curated proteome of model necrotroph Parastagonospora nodorum Sn15 reveals a genome-wide trove of candidate effector homologs, and redundancy of virulence-related functions within an accessory chromosome.</title>
        <authorList>
            <person name="Bertazzoni S."/>
            <person name="Jones D.A.B."/>
            <person name="Phan H.T."/>
            <person name="Tan K.-C."/>
            <person name="Hane J.K."/>
        </authorList>
    </citation>
    <scope>NUCLEOTIDE SEQUENCE [LARGE SCALE GENOMIC DNA]</scope>
    <source>
        <strain evidence="3">SN15 / ATCC MYA-4574 / FGSC 10173)</strain>
    </source>
</reference>